<evidence type="ECO:0000313" key="2">
    <source>
        <dbReference type="EMBL" id="BFG02275.1"/>
    </source>
</evidence>
<dbReference type="EMBL" id="AP029266">
    <property type="protein sequence ID" value="BFG02275.1"/>
    <property type="molecule type" value="Genomic_DNA"/>
</dbReference>
<dbReference type="AlphaFoldDB" id="A0AAU9G1D6"/>
<keyword evidence="3" id="KW-1185">Reference proteome</keyword>
<proteinExistence type="predicted"/>
<sequence>MLRCWLVALMRFKAVVSVKWPQGQESTPKKLHKFHFWTPYANEANQLSEMKRNEIQDENKITCQYTAARGTAQVAQVDGWGWHTHVHIPVEEEERIRRVCAKR</sequence>
<keyword evidence="1" id="KW-0732">Signal</keyword>
<feature type="signal peptide" evidence="1">
    <location>
        <begin position="1"/>
        <end position="17"/>
    </location>
</feature>
<feature type="chain" id="PRO_5043728705" description="Secreted protein" evidence="1">
    <location>
        <begin position="18"/>
        <end position="103"/>
    </location>
</feature>
<reference evidence="2 3" key="1">
    <citation type="submission" date="2024-02" db="EMBL/GenBank/DDBJ databases">
        <title>A chromosome-level genome assembly of Drosophila madeirensis, a fruit fly species endemic to Madeira island.</title>
        <authorList>
            <person name="Tomihara K."/>
            <person name="Llopart A."/>
            <person name="Yamamoto D."/>
        </authorList>
    </citation>
    <scope>NUCLEOTIDE SEQUENCE [LARGE SCALE GENOMIC DNA]</scope>
    <source>
        <strain evidence="2 3">RF1</strain>
    </source>
</reference>
<accession>A0AAU9G1D6</accession>
<gene>
    <name evidence="2" type="ORF">DMAD_01830</name>
</gene>
<organism evidence="2 3">
    <name type="scientific">Drosophila madeirensis</name>
    <name type="common">Fruit fly</name>
    <dbReference type="NCBI Taxonomy" id="30013"/>
    <lineage>
        <taxon>Eukaryota</taxon>
        <taxon>Metazoa</taxon>
        <taxon>Ecdysozoa</taxon>
        <taxon>Arthropoda</taxon>
        <taxon>Hexapoda</taxon>
        <taxon>Insecta</taxon>
        <taxon>Pterygota</taxon>
        <taxon>Neoptera</taxon>
        <taxon>Endopterygota</taxon>
        <taxon>Diptera</taxon>
        <taxon>Brachycera</taxon>
        <taxon>Muscomorpha</taxon>
        <taxon>Ephydroidea</taxon>
        <taxon>Drosophilidae</taxon>
        <taxon>Drosophila</taxon>
        <taxon>Sophophora</taxon>
    </lineage>
</organism>
<dbReference type="Proteomes" id="UP001500889">
    <property type="component" value="Chromosome A"/>
</dbReference>
<evidence type="ECO:0000256" key="1">
    <source>
        <dbReference type="SAM" id="SignalP"/>
    </source>
</evidence>
<name>A0AAU9G1D6_DROMD</name>
<evidence type="ECO:0000313" key="3">
    <source>
        <dbReference type="Proteomes" id="UP001500889"/>
    </source>
</evidence>
<evidence type="ECO:0008006" key="4">
    <source>
        <dbReference type="Google" id="ProtNLM"/>
    </source>
</evidence>
<protein>
    <recommendedName>
        <fullName evidence="4">Secreted protein</fullName>
    </recommendedName>
</protein>